<dbReference type="InterPro" id="IPR004358">
    <property type="entry name" value="Sig_transdc_His_kin-like_C"/>
</dbReference>
<dbReference type="SMART" id="SM00091">
    <property type="entry name" value="PAS"/>
    <property type="match status" value="4"/>
</dbReference>
<dbReference type="SUPFAM" id="SSF47384">
    <property type="entry name" value="Homodimeric domain of signal transducing histidine kinase"/>
    <property type="match status" value="1"/>
</dbReference>
<dbReference type="SMART" id="SM00086">
    <property type="entry name" value="PAC"/>
    <property type="match status" value="3"/>
</dbReference>
<evidence type="ECO:0000256" key="5">
    <source>
        <dbReference type="ARBA" id="ARBA00022777"/>
    </source>
</evidence>
<dbReference type="Proteomes" id="UP000197290">
    <property type="component" value="Unassembled WGS sequence"/>
</dbReference>
<dbReference type="PROSITE" id="PS50109">
    <property type="entry name" value="HIS_KIN"/>
    <property type="match status" value="1"/>
</dbReference>
<dbReference type="Gene3D" id="3.40.50.2300">
    <property type="match status" value="1"/>
</dbReference>
<name>A0A245ZTR6_9SPHN</name>
<dbReference type="InterPro" id="IPR005467">
    <property type="entry name" value="His_kinase_dom"/>
</dbReference>
<dbReference type="InterPro" id="IPR003661">
    <property type="entry name" value="HisK_dim/P_dom"/>
</dbReference>
<dbReference type="InterPro" id="IPR035965">
    <property type="entry name" value="PAS-like_dom_sf"/>
</dbReference>
<dbReference type="SMART" id="SM00388">
    <property type="entry name" value="HisKA"/>
    <property type="match status" value="1"/>
</dbReference>
<feature type="domain" description="PAS" evidence="9">
    <location>
        <begin position="204"/>
        <end position="261"/>
    </location>
</feature>
<dbReference type="CDD" id="cd00130">
    <property type="entry name" value="PAS"/>
    <property type="match status" value="3"/>
</dbReference>
<dbReference type="InterPro" id="IPR000014">
    <property type="entry name" value="PAS"/>
</dbReference>
<dbReference type="SMART" id="SM00065">
    <property type="entry name" value="GAF"/>
    <property type="match status" value="1"/>
</dbReference>
<dbReference type="InterPro" id="IPR052162">
    <property type="entry name" value="Sensor_kinase/Photoreceptor"/>
</dbReference>
<feature type="modified residue" description="4-aspartylphosphate" evidence="6">
    <location>
        <position position="1031"/>
    </location>
</feature>
<dbReference type="Pfam" id="PF00512">
    <property type="entry name" value="HisKA"/>
    <property type="match status" value="1"/>
</dbReference>
<dbReference type="PRINTS" id="PR00344">
    <property type="entry name" value="BCTRLSENSOR"/>
</dbReference>
<keyword evidence="4" id="KW-0808">Transferase</keyword>
<dbReference type="SUPFAM" id="SSF55781">
    <property type="entry name" value="GAF domain-like"/>
    <property type="match status" value="1"/>
</dbReference>
<dbReference type="InterPro" id="IPR029016">
    <property type="entry name" value="GAF-like_dom_sf"/>
</dbReference>
<dbReference type="Pfam" id="PF08448">
    <property type="entry name" value="PAS_4"/>
    <property type="match status" value="1"/>
</dbReference>
<dbReference type="EC" id="2.7.13.3" evidence="2"/>
<evidence type="ECO:0000256" key="4">
    <source>
        <dbReference type="ARBA" id="ARBA00022679"/>
    </source>
</evidence>
<organism evidence="11 12">
    <name type="scientific">Sphingomonas dokdonensis</name>
    <dbReference type="NCBI Taxonomy" id="344880"/>
    <lineage>
        <taxon>Bacteria</taxon>
        <taxon>Pseudomonadati</taxon>
        <taxon>Pseudomonadota</taxon>
        <taxon>Alphaproteobacteria</taxon>
        <taxon>Sphingomonadales</taxon>
        <taxon>Sphingomonadaceae</taxon>
        <taxon>Sphingomonas</taxon>
    </lineage>
</organism>
<dbReference type="PROSITE" id="PS50113">
    <property type="entry name" value="PAC"/>
    <property type="match status" value="2"/>
</dbReference>
<dbReference type="SUPFAM" id="SSF52172">
    <property type="entry name" value="CheY-like"/>
    <property type="match status" value="1"/>
</dbReference>
<dbReference type="InterPro" id="IPR011006">
    <property type="entry name" value="CheY-like_superfamily"/>
</dbReference>
<feature type="domain" description="Histidine kinase" evidence="7">
    <location>
        <begin position="738"/>
        <end position="959"/>
    </location>
</feature>
<dbReference type="GO" id="GO:0006355">
    <property type="term" value="P:regulation of DNA-templated transcription"/>
    <property type="evidence" value="ECO:0007669"/>
    <property type="project" value="InterPro"/>
</dbReference>
<dbReference type="SUPFAM" id="SSF55874">
    <property type="entry name" value="ATPase domain of HSP90 chaperone/DNA topoisomerase II/histidine kinase"/>
    <property type="match status" value="1"/>
</dbReference>
<dbReference type="SMART" id="SM00387">
    <property type="entry name" value="HATPase_c"/>
    <property type="match status" value="1"/>
</dbReference>
<comment type="catalytic activity">
    <reaction evidence="1">
        <text>ATP + protein L-histidine = ADP + protein N-phospho-L-histidine.</text>
        <dbReference type="EC" id="2.7.13.3"/>
    </reaction>
</comment>
<evidence type="ECO:0000259" key="10">
    <source>
        <dbReference type="PROSITE" id="PS50113"/>
    </source>
</evidence>
<proteinExistence type="predicted"/>
<evidence type="ECO:0000256" key="2">
    <source>
        <dbReference type="ARBA" id="ARBA00012438"/>
    </source>
</evidence>
<keyword evidence="5" id="KW-0418">Kinase</keyword>
<reference evidence="11 12" key="1">
    <citation type="submission" date="2017-03" db="EMBL/GenBank/DDBJ databases">
        <title>Genome sequence of Sphingomonas dokdonensis DSM 21029.</title>
        <authorList>
            <person name="Poehlein A."/>
            <person name="Wuebbeler J.H."/>
            <person name="Steinbuechel A."/>
            <person name="Daniel R."/>
        </authorList>
    </citation>
    <scope>NUCLEOTIDE SEQUENCE [LARGE SCALE GENOMIC DNA]</scope>
    <source>
        <strain evidence="11 12">DSM 21029</strain>
    </source>
</reference>
<dbReference type="Gene3D" id="3.30.565.10">
    <property type="entry name" value="Histidine kinase-like ATPase, C-terminal domain"/>
    <property type="match status" value="1"/>
</dbReference>
<dbReference type="InterPro" id="IPR013656">
    <property type="entry name" value="PAS_4"/>
</dbReference>
<dbReference type="InterPro" id="IPR036097">
    <property type="entry name" value="HisK_dim/P_sf"/>
</dbReference>
<feature type="domain" description="PAS" evidence="9">
    <location>
        <begin position="460"/>
        <end position="532"/>
    </location>
</feature>
<dbReference type="GO" id="GO:0000155">
    <property type="term" value="F:phosphorelay sensor kinase activity"/>
    <property type="evidence" value="ECO:0007669"/>
    <property type="project" value="InterPro"/>
</dbReference>
<accession>A0A245ZTR6</accession>
<dbReference type="Gene3D" id="3.30.450.20">
    <property type="entry name" value="PAS domain"/>
    <property type="match status" value="4"/>
</dbReference>
<evidence type="ECO:0000259" key="7">
    <source>
        <dbReference type="PROSITE" id="PS50109"/>
    </source>
</evidence>
<dbReference type="PANTHER" id="PTHR43304">
    <property type="entry name" value="PHYTOCHROME-LIKE PROTEIN CPH1"/>
    <property type="match status" value="1"/>
</dbReference>
<evidence type="ECO:0000256" key="3">
    <source>
        <dbReference type="ARBA" id="ARBA00022553"/>
    </source>
</evidence>
<dbReference type="CDD" id="cd00082">
    <property type="entry name" value="HisKA"/>
    <property type="match status" value="1"/>
</dbReference>
<dbReference type="Gene3D" id="3.30.450.40">
    <property type="match status" value="1"/>
</dbReference>
<dbReference type="InterPro" id="IPR000700">
    <property type="entry name" value="PAS-assoc_C"/>
</dbReference>
<dbReference type="EMBL" id="NBBI01000001">
    <property type="protein sequence ID" value="OWK33144.1"/>
    <property type="molecule type" value="Genomic_DNA"/>
</dbReference>
<dbReference type="PROSITE" id="PS50110">
    <property type="entry name" value="RESPONSE_REGULATORY"/>
    <property type="match status" value="1"/>
</dbReference>
<dbReference type="InterPro" id="IPR013655">
    <property type="entry name" value="PAS_fold_3"/>
</dbReference>
<protein>
    <recommendedName>
        <fullName evidence="2">histidine kinase</fullName>
        <ecNumber evidence="2">2.7.13.3</ecNumber>
    </recommendedName>
</protein>
<evidence type="ECO:0000256" key="1">
    <source>
        <dbReference type="ARBA" id="ARBA00000085"/>
    </source>
</evidence>
<dbReference type="Pfam" id="PF08447">
    <property type="entry name" value="PAS_3"/>
    <property type="match status" value="2"/>
</dbReference>
<feature type="domain" description="Response regulatory" evidence="8">
    <location>
        <begin position="980"/>
        <end position="1093"/>
    </location>
</feature>
<dbReference type="PANTHER" id="PTHR43304:SF1">
    <property type="entry name" value="PAC DOMAIN-CONTAINING PROTEIN"/>
    <property type="match status" value="1"/>
</dbReference>
<dbReference type="InterPro" id="IPR036890">
    <property type="entry name" value="HATPase_C_sf"/>
</dbReference>
<dbReference type="InterPro" id="IPR001789">
    <property type="entry name" value="Sig_transdc_resp-reg_receiver"/>
</dbReference>
<feature type="domain" description="PAC" evidence="10">
    <location>
        <begin position="407"/>
        <end position="459"/>
    </location>
</feature>
<dbReference type="Gene3D" id="1.10.287.130">
    <property type="match status" value="1"/>
</dbReference>
<keyword evidence="3 6" id="KW-0597">Phosphoprotein</keyword>
<dbReference type="InterPro" id="IPR013767">
    <property type="entry name" value="PAS_fold"/>
</dbReference>
<comment type="caution">
    <text evidence="11">The sequence shown here is derived from an EMBL/GenBank/DDBJ whole genome shotgun (WGS) entry which is preliminary data.</text>
</comment>
<evidence type="ECO:0000313" key="12">
    <source>
        <dbReference type="Proteomes" id="UP000197290"/>
    </source>
</evidence>
<dbReference type="SUPFAM" id="SSF55785">
    <property type="entry name" value="PYP-like sensor domain (PAS domain)"/>
    <property type="match status" value="4"/>
</dbReference>
<dbReference type="PROSITE" id="PS50112">
    <property type="entry name" value="PAS"/>
    <property type="match status" value="3"/>
</dbReference>
<keyword evidence="12" id="KW-1185">Reference proteome</keyword>
<evidence type="ECO:0000313" key="11">
    <source>
        <dbReference type="EMBL" id="OWK33144.1"/>
    </source>
</evidence>
<evidence type="ECO:0000259" key="8">
    <source>
        <dbReference type="PROSITE" id="PS50110"/>
    </source>
</evidence>
<dbReference type="NCBIfam" id="TIGR00229">
    <property type="entry name" value="sensory_box"/>
    <property type="match status" value="3"/>
</dbReference>
<feature type="domain" description="PAS" evidence="9">
    <location>
        <begin position="600"/>
        <end position="670"/>
    </location>
</feature>
<dbReference type="Pfam" id="PF02518">
    <property type="entry name" value="HATPase_c"/>
    <property type="match status" value="1"/>
</dbReference>
<dbReference type="InterPro" id="IPR001610">
    <property type="entry name" value="PAC"/>
</dbReference>
<dbReference type="SMART" id="SM00448">
    <property type="entry name" value="REC"/>
    <property type="match status" value="1"/>
</dbReference>
<dbReference type="AlphaFoldDB" id="A0A245ZTR6"/>
<dbReference type="Pfam" id="PF00072">
    <property type="entry name" value="Response_reg"/>
    <property type="match status" value="1"/>
</dbReference>
<dbReference type="InterPro" id="IPR003594">
    <property type="entry name" value="HATPase_dom"/>
</dbReference>
<dbReference type="InterPro" id="IPR003018">
    <property type="entry name" value="GAF"/>
</dbReference>
<feature type="domain" description="PAC" evidence="10">
    <location>
        <begin position="536"/>
        <end position="588"/>
    </location>
</feature>
<gene>
    <name evidence="11" type="ORF">SPDO_00180</name>
</gene>
<sequence>MPYGRALQIGEGSAVVDNNALHPEPATNQDDRLAALRRHSILDTAPDGRFDRIIALVQSICQVPIALVSLVDVDRQWFKAKGGVTVDQTALDTSVCALAIQQLGVFQIEDLAADPRTADMSLVTGSPLIRFYAGAPLVTGDGHALGSLCAIDTAPRPNGLTEVQADALTMLAEQVVELIEARQAIAERDQALAVDEAQLRRQEADERHQAIVDSAIDNAIIAMDVDGIVTSWSKGAEYIFGWTSEEMIGCPADRFFTPEDRAAGIPDREFSVARAEGRASDERWHLRKDGSRFYAHGAMTLLKGARALGYVKAVRDITAEHQTKTELGIALDRARVMTEAARLGTFDFDPQTGELTWDETTRALFGLSPHAPVSYEEAFLKGVHPDDRAGADAAVEASNDPKGDGRFEADYRTIGIEDGKLRYLAARGQTYFQAGKPVRLAGAVQDVTQARTAELRLREIEQRLRYANRATNDPIWDWDLVRDHVTWNEAIEQRFGHALENIEPTGEWWLDHIHPDDRARINASIHAVIDGNHTDWTDEYRFRRADDSYADVRDRGYVLRDEDGNPIRMIGAMLDQSDRMTIERKLRNEATDLAGQVRAGAAEIERMWTTSPDLLVIISADGTYRRVNPAWTSLLGYAEQETIGLAATDLAHPDDLGPTQAALKVAQNGRLPLFTNRIRHQDGSYRWVSWVAALNDGEVFAIGRDVTAARDREETLRQTEDALRQSQKVEAVGQLTGGVAHDFNNLLTVIRGSVDLLRRPNLSDERRTRYIDAISDTADRATKLTGQLLAFARRQTLQPQVIDVGRNIDALKEMLRTLTGSRVTAHYDLPETPALVLADPSQFDTAIVNMAVNARDAMNGEGELVIAVRLTNGIPAIRKHAPIERPQVAISIADTGSGIAADQIEKIFEPFFTTKGVGHGTGLGLSQVFGFAKQSLGDVAVQSEEGIGTTFTLYLPVTTAEERQVSVSQTPMQSLAEGSCILVVEDNKEVGEFATQALAELGYGSHWVADADAALGELKASPNRYDAMFTDVVMPGRSGIELAEEVAVLHPDLPIVLTSGYSHVLAQEGTRGFELLRKPYSIEELATVLARATTAEN</sequence>
<dbReference type="Gene3D" id="2.10.70.100">
    <property type="match status" value="1"/>
</dbReference>
<evidence type="ECO:0000259" key="9">
    <source>
        <dbReference type="PROSITE" id="PS50112"/>
    </source>
</evidence>
<evidence type="ECO:0000256" key="6">
    <source>
        <dbReference type="PROSITE-ProRule" id="PRU00169"/>
    </source>
</evidence>
<dbReference type="Pfam" id="PF00989">
    <property type="entry name" value="PAS"/>
    <property type="match status" value="1"/>
</dbReference>